<feature type="domain" description="EAL" evidence="7">
    <location>
        <begin position="504"/>
        <end position="752"/>
    </location>
</feature>
<dbReference type="Pfam" id="PF00563">
    <property type="entry name" value="EAL"/>
    <property type="match status" value="1"/>
</dbReference>
<evidence type="ECO:0000256" key="4">
    <source>
        <dbReference type="ARBA" id="ARBA00022989"/>
    </source>
</evidence>
<feature type="transmembrane region" description="Helical" evidence="6">
    <location>
        <begin position="96"/>
        <end position="114"/>
    </location>
</feature>
<dbReference type="STRING" id="614.XJ20_05350"/>
<feature type="transmembrane region" description="Helical" evidence="6">
    <location>
        <begin position="178"/>
        <end position="198"/>
    </location>
</feature>
<reference evidence="8 9" key="1">
    <citation type="submission" date="2018-11" db="EMBL/GenBank/DDBJ databases">
        <title>The first complete genome of Serratia liquefaciens isolated from metalophyte plant revel distinctness adaptive mechanisms in an extreme habitat.</title>
        <authorList>
            <person name="Caneschi W.L."/>
            <person name="Sanchez A.B."/>
            <person name="Felestrino E.B."/>
            <person name="Assis R.A.B."/>
            <person name="Lemes C.G.C."/>
            <person name="Cordeiro I.F."/>
            <person name="Fonseca N.P."/>
            <person name="Villa M."/>
            <person name="Vieira I.T."/>
            <person name="Moraes L.A."/>
            <person name="Kamino L.H.Y."/>
            <person name="do Carmo F."/>
            <person name="Garcia C.M."/>
            <person name="Almeida N.F."/>
            <person name="Silva R.S."/>
            <person name="Ferro J.A."/>
            <person name="Ferro M.I.T."/>
            <person name="Varani A.M."/>
            <person name="Ferreira R.M."/>
            <person name="dos Santos V.L."/>
            <person name="Silva U.C."/>
            <person name="Setubal J.C."/>
            <person name="Moreira L.M."/>
        </authorList>
    </citation>
    <scope>NUCLEOTIDE SEQUENCE [LARGE SCALE GENOMIC DNA]</scope>
    <source>
        <strain evidence="8 9">FG3</strain>
    </source>
</reference>
<protein>
    <submittedName>
        <fullName evidence="8">Sensor domain-containing phosphodiesterase</fullName>
    </submittedName>
</protein>
<feature type="transmembrane region" description="Helical" evidence="6">
    <location>
        <begin position="24"/>
        <end position="43"/>
    </location>
</feature>
<feature type="transmembrane region" description="Helical" evidence="6">
    <location>
        <begin position="278"/>
        <end position="297"/>
    </location>
</feature>
<keyword evidence="2" id="KW-1003">Cell membrane</keyword>
<gene>
    <name evidence="8" type="ORF">EGO53_03070</name>
</gene>
<keyword evidence="3 6" id="KW-0812">Transmembrane</keyword>
<feature type="transmembrane region" description="Helical" evidence="6">
    <location>
        <begin position="135"/>
        <end position="158"/>
    </location>
</feature>
<dbReference type="AlphaFoldDB" id="A0A515CRN9"/>
<comment type="subcellular location">
    <subcellularLocation>
        <location evidence="1">Cell membrane</location>
        <topology evidence="1">Multi-pass membrane protein</topology>
    </subcellularLocation>
</comment>
<organism evidence="8 9">
    <name type="scientific">Serratia liquefaciens</name>
    <dbReference type="NCBI Taxonomy" id="614"/>
    <lineage>
        <taxon>Bacteria</taxon>
        <taxon>Pseudomonadati</taxon>
        <taxon>Pseudomonadota</taxon>
        <taxon>Gammaproteobacteria</taxon>
        <taxon>Enterobacterales</taxon>
        <taxon>Yersiniaceae</taxon>
        <taxon>Serratia</taxon>
    </lineage>
</organism>
<dbReference type="PANTHER" id="PTHR33121:SF64">
    <property type="entry name" value="CYCLIC DI-GMP PHOSPHODIESTERASE PDEF"/>
    <property type="match status" value="1"/>
</dbReference>
<dbReference type="SMART" id="SM00267">
    <property type="entry name" value="GGDEF"/>
    <property type="match status" value="1"/>
</dbReference>
<dbReference type="InterPro" id="IPR000160">
    <property type="entry name" value="GGDEF_dom"/>
</dbReference>
<dbReference type="InterPro" id="IPR050706">
    <property type="entry name" value="Cyclic-di-GMP_PDE-like"/>
</dbReference>
<dbReference type="SMART" id="SM00052">
    <property type="entry name" value="EAL"/>
    <property type="match status" value="1"/>
</dbReference>
<dbReference type="EMBL" id="CP033893">
    <property type="protein sequence ID" value="QDL30831.1"/>
    <property type="molecule type" value="Genomic_DNA"/>
</dbReference>
<feature type="transmembrane region" description="Helical" evidence="6">
    <location>
        <begin position="55"/>
        <end position="76"/>
    </location>
</feature>
<evidence type="ECO:0000256" key="5">
    <source>
        <dbReference type="ARBA" id="ARBA00023136"/>
    </source>
</evidence>
<evidence type="ECO:0000256" key="6">
    <source>
        <dbReference type="SAM" id="Phobius"/>
    </source>
</evidence>
<evidence type="ECO:0000256" key="1">
    <source>
        <dbReference type="ARBA" id="ARBA00004651"/>
    </source>
</evidence>
<dbReference type="PANTHER" id="PTHR33121">
    <property type="entry name" value="CYCLIC DI-GMP PHOSPHODIESTERASE PDEF"/>
    <property type="match status" value="1"/>
</dbReference>
<name>A0A515CRN9_SERLI</name>
<evidence type="ECO:0000259" key="7">
    <source>
        <dbReference type="PROSITE" id="PS50883"/>
    </source>
</evidence>
<keyword evidence="4 6" id="KW-1133">Transmembrane helix</keyword>
<dbReference type="GO" id="GO:0071111">
    <property type="term" value="F:cyclic-guanylate-specific phosphodiesterase activity"/>
    <property type="evidence" value="ECO:0007669"/>
    <property type="project" value="InterPro"/>
</dbReference>
<dbReference type="Gene3D" id="3.20.20.450">
    <property type="entry name" value="EAL domain"/>
    <property type="match status" value="1"/>
</dbReference>
<evidence type="ECO:0000313" key="8">
    <source>
        <dbReference type="EMBL" id="QDL30831.1"/>
    </source>
</evidence>
<evidence type="ECO:0000256" key="3">
    <source>
        <dbReference type="ARBA" id="ARBA00022692"/>
    </source>
</evidence>
<dbReference type="PROSITE" id="PS50883">
    <property type="entry name" value="EAL"/>
    <property type="match status" value="1"/>
</dbReference>
<dbReference type="Proteomes" id="UP000317572">
    <property type="component" value="Chromosome"/>
</dbReference>
<dbReference type="InterPro" id="IPR001633">
    <property type="entry name" value="EAL_dom"/>
</dbReference>
<dbReference type="GO" id="GO:0005886">
    <property type="term" value="C:plasma membrane"/>
    <property type="evidence" value="ECO:0007669"/>
    <property type="project" value="UniProtKB-SubCell"/>
</dbReference>
<feature type="transmembrane region" description="Helical" evidence="6">
    <location>
        <begin position="250"/>
        <end position="271"/>
    </location>
</feature>
<dbReference type="SUPFAM" id="SSF141868">
    <property type="entry name" value="EAL domain-like"/>
    <property type="match status" value="1"/>
</dbReference>
<proteinExistence type="predicted"/>
<keyword evidence="5 6" id="KW-0472">Membrane</keyword>
<dbReference type="Gene3D" id="3.30.70.270">
    <property type="match status" value="1"/>
</dbReference>
<dbReference type="Pfam" id="PF05231">
    <property type="entry name" value="MASE1"/>
    <property type="match status" value="1"/>
</dbReference>
<dbReference type="InterPro" id="IPR007895">
    <property type="entry name" value="MASE1"/>
</dbReference>
<evidence type="ECO:0000313" key="9">
    <source>
        <dbReference type="Proteomes" id="UP000317572"/>
    </source>
</evidence>
<accession>A0A515CRN9</accession>
<dbReference type="InterPro" id="IPR035919">
    <property type="entry name" value="EAL_sf"/>
</dbReference>
<evidence type="ECO:0000256" key="2">
    <source>
        <dbReference type="ARBA" id="ARBA00022475"/>
    </source>
</evidence>
<feature type="transmembrane region" description="Helical" evidence="6">
    <location>
        <begin position="303"/>
        <end position="327"/>
    </location>
</feature>
<dbReference type="CDD" id="cd01948">
    <property type="entry name" value="EAL"/>
    <property type="match status" value="1"/>
</dbReference>
<feature type="transmembrane region" description="Helical" evidence="6">
    <location>
        <begin position="227"/>
        <end position="244"/>
    </location>
</feature>
<dbReference type="InterPro" id="IPR043128">
    <property type="entry name" value="Rev_trsase/Diguanyl_cyclase"/>
</dbReference>
<sequence length="752" mass="84861">MELRPDGLVIFMIKPIFWKHLRERWWGCPLLWSLLLIPFAGWLSPRIMLPEGKVYLLYLPLTACIALLMVYDWRALPGIALAIMLRYAHRLGLESGLLVTLLYLSCLSLCWLGYRRQTQRRWCAAPGGAALVKERLIWLVVLPALLFVFGLKLLVAFARLPDELGMMPGDNSYLMALVNFQALLLGCLSAMPLLYILLRILNKPRFALTLWRRFGREMAPNVDKKELSLSLWLLVLVGMVAVLSHHAKEAIPLLLGGYGLVLLLPVMLYGAMRFGYQFNCLIWSATLLVLFFHYPGASQPDNLLHNLAVISSMMVVFTLCIFLMSALNTHQRLSHARAQSASLQDPVIGLPNLRALKRDLAQSPPSTLCFLRVSELDLLSRNYGMQLRIRFKQQLAALLHQVLAPGEGVYHLPGYDLLLRVDADNSEEKVEAIYRALEKFRLIWNGLPLHPPLGLGYCSVLPDFEHLYQLLGELSALAEVSLTSGKPENVQSSGNLVQDEVKRKVALLHGVQRSLDNDGFILMAQPIVGLRGDRYYEILLRMLDDQGNTVSPNDFLPVAHEFGLAYRLDLWVLRNTLKFMDQHRIDLPSARFAVNLTPSSLCRPMLSQDVDNLLQQYRIEPYQLTLEVTESHLLQNTDYAGANLQALREMGCRIALDDFGTGYAGYDRLKMLPVDMLKIDGSFVRDMLTSAVDFQVIASICKVARMKRLTIVAEYVESLEQLVALKGVGVDYMQGYFVGEPQPLATLLSEQN</sequence>